<dbReference type="STRING" id="350058.Mvan_4755"/>
<keyword evidence="1" id="KW-0472">Membrane</keyword>
<evidence type="ECO:0008006" key="4">
    <source>
        <dbReference type="Google" id="ProtNLM"/>
    </source>
</evidence>
<name>A1TEC8_MYCVP</name>
<gene>
    <name evidence="2" type="ordered locus">Mvan_4755</name>
</gene>
<proteinExistence type="predicted"/>
<evidence type="ECO:0000313" key="3">
    <source>
        <dbReference type="Proteomes" id="UP000009159"/>
    </source>
</evidence>
<dbReference type="KEGG" id="mva:Mvan_4755"/>
<evidence type="ECO:0000313" key="2">
    <source>
        <dbReference type="EMBL" id="ABM15528.1"/>
    </source>
</evidence>
<keyword evidence="3" id="KW-1185">Reference proteome</keyword>
<sequence>MMSRLARSLYTPLSVATGVGGGLLAGAIFGQIWKRIGENDAEPPDPKDLSHSTATVMTAAAIQGLIVGIVRATVQRAGAHGYRAVTHETPPA</sequence>
<dbReference type="EMBL" id="CP000511">
    <property type="protein sequence ID" value="ABM15528.1"/>
    <property type="molecule type" value="Genomic_DNA"/>
</dbReference>
<keyword evidence="1" id="KW-0812">Transmembrane</keyword>
<dbReference type="Proteomes" id="UP000009159">
    <property type="component" value="Chromosome"/>
</dbReference>
<feature type="transmembrane region" description="Helical" evidence="1">
    <location>
        <begin position="53"/>
        <end position="74"/>
    </location>
</feature>
<keyword evidence="1" id="KW-1133">Transmembrane helix</keyword>
<evidence type="ECO:0000256" key="1">
    <source>
        <dbReference type="SAM" id="Phobius"/>
    </source>
</evidence>
<dbReference type="Pfam" id="PF14019">
    <property type="entry name" value="DUF4235"/>
    <property type="match status" value="1"/>
</dbReference>
<dbReference type="HOGENOM" id="CLU_157972_1_0_11"/>
<organism evidence="2 3">
    <name type="scientific">Mycolicibacterium vanbaalenii (strain DSM 7251 / JCM 13017 / BCRC 16820 / KCTC 9966 / NRRL B-24157 / PYR-1)</name>
    <name type="common">Mycobacterium vanbaalenii</name>
    <dbReference type="NCBI Taxonomy" id="350058"/>
    <lineage>
        <taxon>Bacteria</taxon>
        <taxon>Bacillati</taxon>
        <taxon>Actinomycetota</taxon>
        <taxon>Actinomycetes</taxon>
        <taxon>Mycobacteriales</taxon>
        <taxon>Mycobacteriaceae</taxon>
        <taxon>Mycolicibacterium</taxon>
    </lineage>
</organism>
<protein>
    <recommendedName>
        <fullName evidence="4">Integral membrane protein</fullName>
    </recommendedName>
</protein>
<accession>A1TEC8</accession>
<dbReference type="AlphaFoldDB" id="A1TEC8"/>
<feature type="transmembrane region" description="Helical" evidence="1">
    <location>
        <begin position="12"/>
        <end position="33"/>
    </location>
</feature>
<reference evidence="2" key="1">
    <citation type="submission" date="2006-12" db="EMBL/GenBank/DDBJ databases">
        <title>Complete sequence of Mycobacterium vanbaalenii PYR-1.</title>
        <authorList>
            <consortium name="US DOE Joint Genome Institute"/>
            <person name="Copeland A."/>
            <person name="Lucas S."/>
            <person name="Lapidus A."/>
            <person name="Barry K."/>
            <person name="Detter J.C."/>
            <person name="Glavina del Rio T."/>
            <person name="Hammon N."/>
            <person name="Israni S."/>
            <person name="Dalin E."/>
            <person name="Tice H."/>
            <person name="Pitluck S."/>
            <person name="Singan V."/>
            <person name="Schmutz J."/>
            <person name="Larimer F."/>
            <person name="Land M."/>
            <person name="Hauser L."/>
            <person name="Kyrpides N."/>
            <person name="Anderson I.J."/>
            <person name="Miller C."/>
            <person name="Richardson P."/>
        </authorList>
    </citation>
    <scope>NUCLEOTIDE SEQUENCE [LARGE SCALE GENOMIC DNA]</scope>
    <source>
        <strain evidence="2">PYR-1</strain>
    </source>
</reference>
<dbReference type="eggNOG" id="ENOG50330B5">
    <property type="taxonomic scope" value="Bacteria"/>
</dbReference>
<dbReference type="InterPro" id="IPR025329">
    <property type="entry name" value="DUF4235"/>
</dbReference>